<dbReference type="Proteomes" id="UP001177121">
    <property type="component" value="Unassembled WGS sequence"/>
</dbReference>
<reference evidence="2" key="1">
    <citation type="submission" date="2023-07" db="EMBL/GenBank/DDBJ databases">
        <title>Biological control against Fusarium languescens, the causal agent of wilt in Jalapeno peppers, by a novel bacterial subspecies: Bacillus cabrialesii subsp. tritici TSO2.</title>
        <authorList>
            <person name="Montoya-Martinez A.C."/>
            <person name="Figueroa-Brambila K.M."/>
            <person name="Escalante-Beltran A."/>
            <person name="Lopez-Montoya N.D."/>
            <person name="Valenzuela-Ruiz V."/>
            <person name="Parra-Cota F.I."/>
            <person name="Estrada Alvarado M.I."/>
            <person name="De Los Santos Villalobos S."/>
        </authorList>
    </citation>
    <scope>NUCLEOTIDE SEQUENCE</scope>
    <source>
        <strain evidence="2">TSO2</strain>
    </source>
</reference>
<keyword evidence="1" id="KW-0812">Transmembrane</keyword>
<keyword evidence="3" id="KW-1185">Reference proteome</keyword>
<sequence length="48" mass="5360">MIRTSLVGALFSALYIIIDSIIPLIILHFLVDYLTKLDDGNDVKRKAA</sequence>
<accession>A0ABT9DK92</accession>
<proteinExistence type="predicted"/>
<name>A0ABT9DK92_9BACI</name>
<gene>
    <name evidence="2" type="ORF">KHP33_009400</name>
</gene>
<protein>
    <submittedName>
        <fullName evidence="2">Uncharacterized protein</fullName>
    </submittedName>
</protein>
<evidence type="ECO:0000313" key="2">
    <source>
        <dbReference type="EMBL" id="MDO8225071.1"/>
    </source>
</evidence>
<keyword evidence="1" id="KW-1133">Transmembrane helix</keyword>
<organism evidence="2 3">
    <name type="scientific">Bacillus cabrialesii subsp. tritici</name>
    <dbReference type="NCBI Taxonomy" id="2944916"/>
    <lineage>
        <taxon>Bacteria</taxon>
        <taxon>Bacillati</taxon>
        <taxon>Bacillota</taxon>
        <taxon>Bacilli</taxon>
        <taxon>Bacillales</taxon>
        <taxon>Bacillaceae</taxon>
        <taxon>Bacillus</taxon>
        <taxon>Bacillus cabrialesii</taxon>
    </lineage>
</organism>
<evidence type="ECO:0000256" key="1">
    <source>
        <dbReference type="SAM" id="Phobius"/>
    </source>
</evidence>
<dbReference type="EMBL" id="JAHBMK020000001">
    <property type="protein sequence ID" value="MDO8225071.1"/>
    <property type="molecule type" value="Genomic_DNA"/>
</dbReference>
<dbReference type="RefSeq" id="WP_249667750.1">
    <property type="nucleotide sequence ID" value="NZ_JAHBMK020000001.1"/>
</dbReference>
<keyword evidence="1" id="KW-0472">Membrane</keyword>
<evidence type="ECO:0000313" key="3">
    <source>
        <dbReference type="Proteomes" id="UP001177121"/>
    </source>
</evidence>
<comment type="caution">
    <text evidence="2">The sequence shown here is derived from an EMBL/GenBank/DDBJ whole genome shotgun (WGS) entry which is preliminary data.</text>
</comment>
<feature type="transmembrane region" description="Helical" evidence="1">
    <location>
        <begin position="7"/>
        <end position="31"/>
    </location>
</feature>